<reference evidence="3 4" key="1">
    <citation type="submission" date="2020-10" db="EMBL/GenBank/DDBJ databases">
        <title>Complete genome sequence of Paludibaculum fermentans P105T, a facultatively anaerobic acidobacterium capable of dissimilatory Fe(III) reduction.</title>
        <authorList>
            <person name="Dedysh S.N."/>
            <person name="Beletsky A.V."/>
            <person name="Kulichevskaya I.S."/>
            <person name="Mardanov A.V."/>
            <person name="Ravin N.V."/>
        </authorList>
    </citation>
    <scope>NUCLEOTIDE SEQUENCE [LARGE SCALE GENOMIC DNA]</scope>
    <source>
        <strain evidence="3 4">P105</strain>
    </source>
</reference>
<evidence type="ECO:0000259" key="2">
    <source>
        <dbReference type="Pfam" id="PF13478"/>
    </source>
</evidence>
<sequence>MDEIGAILAARRELGNRDQGAVLATVVHVRGSAYRRPGARMLILPDGRRIGAISGGCLEGDVAKKAWWFTADGRPSVRVYDTSSDEDAVWEFGLGCNGEIQVLLERLSTPAVQESLEFMETCRQSTGGVTAVVIRSQPLSGFSVGDRLHWSPDGGIRGGVPQRWPDLAAHVDETVRERRSRLVGLAGCEVFVEWIAPPQRLVIFGAGHDAIPVASLAKQLGWAVTVVDGRPAYATPARFPLADRVVVMRPENPLSGVAIGKETAVVMMTHNYIQDGRLLREILAARPRYLGMLGPANRADRLLHELGISRESVDVHAPIGLDIGATTPEGIALSIISEIQAELAGRPGMKLRHRRSSIHAPAIEAGTAQGLPLPDAERPVCEIGQLEQA</sequence>
<dbReference type="AlphaFoldDB" id="A0A7S7NUT3"/>
<accession>A0A7S7NUT3</accession>
<dbReference type="PANTHER" id="PTHR30388:SF6">
    <property type="entry name" value="XANTHINE DEHYDROGENASE SUBUNIT A-RELATED"/>
    <property type="match status" value="1"/>
</dbReference>
<dbReference type="PANTHER" id="PTHR30388">
    <property type="entry name" value="ALDEHYDE OXIDOREDUCTASE MOLYBDENUM COFACTOR ASSEMBLY PROTEIN"/>
    <property type="match status" value="1"/>
</dbReference>
<dbReference type="Gene3D" id="3.40.50.720">
    <property type="entry name" value="NAD(P)-binding Rossmann-like Domain"/>
    <property type="match status" value="1"/>
</dbReference>
<dbReference type="Pfam" id="PF02625">
    <property type="entry name" value="XdhC_CoxI"/>
    <property type="match status" value="1"/>
</dbReference>
<dbReference type="EMBL" id="CP063849">
    <property type="protein sequence ID" value="QOY90139.1"/>
    <property type="molecule type" value="Genomic_DNA"/>
</dbReference>
<dbReference type="InterPro" id="IPR003777">
    <property type="entry name" value="XdhC_CoxI"/>
</dbReference>
<dbReference type="Pfam" id="PF13478">
    <property type="entry name" value="XdhC_C"/>
    <property type="match status" value="1"/>
</dbReference>
<gene>
    <name evidence="3" type="ORF">IRI77_09355</name>
</gene>
<evidence type="ECO:0000313" key="3">
    <source>
        <dbReference type="EMBL" id="QOY90139.1"/>
    </source>
</evidence>
<proteinExistence type="predicted"/>
<evidence type="ECO:0000313" key="4">
    <source>
        <dbReference type="Proteomes" id="UP000593892"/>
    </source>
</evidence>
<dbReference type="InterPro" id="IPR052698">
    <property type="entry name" value="MoCofactor_Util/Proc"/>
</dbReference>
<organism evidence="3 4">
    <name type="scientific">Paludibaculum fermentans</name>
    <dbReference type="NCBI Taxonomy" id="1473598"/>
    <lineage>
        <taxon>Bacteria</taxon>
        <taxon>Pseudomonadati</taxon>
        <taxon>Acidobacteriota</taxon>
        <taxon>Terriglobia</taxon>
        <taxon>Bryobacterales</taxon>
        <taxon>Bryobacteraceae</taxon>
        <taxon>Paludibaculum</taxon>
    </lineage>
</organism>
<dbReference type="Proteomes" id="UP000593892">
    <property type="component" value="Chromosome"/>
</dbReference>
<dbReference type="InterPro" id="IPR027051">
    <property type="entry name" value="XdhC_Rossmann_dom"/>
</dbReference>
<dbReference type="RefSeq" id="WP_194451804.1">
    <property type="nucleotide sequence ID" value="NZ_CP063849.1"/>
</dbReference>
<keyword evidence="4" id="KW-1185">Reference proteome</keyword>
<feature type="domain" description="XdhC Rossmann" evidence="2">
    <location>
        <begin position="201"/>
        <end position="339"/>
    </location>
</feature>
<dbReference type="KEGG" id="pfer:IRI77_09355"/>
<protein>
    <submittedName>
        <fullName evidence="3">XdhC family protein</fullName>
    </submittedName>
</protein>
<evidence type="ECO:0000259" key="1">
    <source>
        <dbReference type="Pfam" id="PF02625"/>
    </source>
</evidence>
<name>A0A7S7NUT3_PALFE</name>
<feature type="domain" description="XdhC- CoxI" evidence="1">
    <location>
        <begin position="17"/>
        <end position="81"/>
    </location>
</feature>